<sequence length="231" mass="25903">MVHGTVEPLVAPLGGKVEIHCHLSPPQSAAHMEVRWFRNRYTQPVYLYQDGRDVYGEIHKDYVERTKLLKESIGEGNVTLRIENVVASDSGEYHCLFKDGDFSEEAIVEIKIAAVGLEMQFNVNITNSEIMVECNSGGWFPKPQIQWIDSSRQIIPPSSESYSQDQSKLFHISTTLILNDNSKTGVTCNLQNPITGQKKWTSIKLAVWDPSGDNDLLAWACSRVAEGRPNP</sequence>
<dbReference type="CDD" id="cd05713">
    <property type="entry name" value="IgV_MOG_like"/>
    <property type="match status" value="1"/>
</dbReference>
<dbReference type="SUPFAM" id="SSF48726">
    <property type="entry name" value="Immunoglobulin"/>
    <property type="match status" value="2"/>
</dbReference>
<dbReference type="PANTHER" id="PTHR24100:SF102">
    <property type="entry name" value="SELECTION AND UPKEEP OF INTRAEPITHELIAL T-CELLS PROTEIN 2-RELATED"/>
    <property type="match status" value="1"/>
</dbReference>
<evidence type="ECO:0000313" key="9">
    <source>
        <dbReference type="Proteomes" id="UP000052978"/>
    </source>
</evidence>
<dbReference type="FunFam" id="2.60.40.10:FF:000088">
    <property type="entry name" value="Butyrophilin subfamily 1 member A1"/>
    <property type="match status" value="1"/>
</dbReference>
<dbReference type="AlphaFoldDB" id="S7NS76"/>
<evidence type="ECO:0000259" key="7">
    <source>
        <dbReference type="PROSITE" id="PS50835"/>
    </source>
</evidence>
<dbReference type="PROSITE" id="PS50835">
    <property type="entry name" value="IG_LIKE"/>
    <property type="match status" value="2"/>
</dbReference>
<reference evidence="8 9" key="1">
    <citation type="journal article" date="2013" name="Nat. Commun.">
        <title>Genome analysis reveals insights into physiology and longevity of the Brandt's bat Myotis brandtii.</title>
        <authorList>
            <person name="Seim I."/>
            <person name="Fang X."/>
            <person name="Xiong Z."/>
            <person name="Lobanov A.V."/>
            <person name="Huang Z."/>
            <person name="Ma S."/>
            <person name="Feng Y."/>
            <person name="Turanov A.A."/>
            <person name="Zhu Y."/>
            <person name="Lenz T.L."/>
            <person name="Gerashchenko M.V."/>
            <person name="Fan D."/>
            <person name="Hee Yim S."/>
            <person name="Yao X."/>
            <person name="Jordan D."/>
            <person name="Xiong Y."/>
            <person name="Ma Y."/>
            <person name="Lyapunov A.N."/>
            <person name="Chen G."/>
            <person name="Kulakova O.I."/>
            <person name="Sun Y."/>
            <person name="Lee S.G."/>
            <person name="Bronson R.T."/>
            <person name="Moskalev A.A."/>
            <person name="Sunyaev S.R."/>
            <person name="Zhang G."/>
            <person name="Krogh A."/>
            <person name="Wang J."/>
            <person name="Gladyshev V.N."/>
        </authorList>
    </citation>
    <scope>NUCLEOTIDE SEQUENCE [LARGE SCALE GENOMIC DNA]</scope>
</reference>
<keyword evidence="9" id="KW-1185">Reference proteome</keyword>
<dbReference type="Pfam" id="PF07686">
    <property type="entry name" value="V-set"/>
    <property type="match status" value="1"/>
</dbReference>
<accession>S7NS76</accession>
<evidence type="ECO:0000256" key="2">
    <source>
        <dbReference type="ARBA" id="ARBA00022692"/>
    </source>
</evidence>
<evidence type="ECO:0000256" key="5">
    <source>
        <dbReference type="ARBA" id="ARBA00023136"/>
    </source>
</evidence>
<dbReference type="GO" id="GO:0005102">
    <property type="term" value="F:signaling receptor binding"/>
    <property type="evidence" value="ECO:0007669"/>
    <property type="project" value="TreeGrafter"/>
</dbReference>
<dbReference type="GO" id="GO:0009897">
    <property type="term" value="C:external side of plasma membrane"/>
    <property type="evidence" value="ECO:0007669"/>
    <property type="project" value="TreeGrafter"/>
</dbReference>
<dbReference type="GO" id="GO:0050852">
    <property type="term" value="P:T cell receptor signaling pathway"/>
    <property type="evidence" value="ECO:0007669"/>
    <property type="project" value="TreeGrafter"/>
</dbReference>
<dbReference type="InterPro" id="IPR053896">
    <property type="entry name" value="BTN3A2-like_Ig-C"/>
</dbReference>
<evidence type="ECO:0000256" key="4">
    <source>
        <dbReference type="ARBA" id="ARBA00022989"/>
    </source>
</evidence>
<evidence type="ECO:0000256" key="1">
    <source>
        <dbReference type="ARBA" id="ARBA00004370"/>
    </source>
</evidence>
<dbReference type="InterPro" id="IPR007110">
    <property type="entry name" value="Ig-like_dom"/>
</dbReference>
<dbReference type="SMART" id="SM00406">
    <property type="entry name" value="IGv"/>
    <property type="match status" value="1"/>
</dbReference>
<feature type="domain" description="Ig-like" evidence="7">
    <location>
        <begin position="127"/>
        <end position="204"/>
    </location>
</feature>
<evidence type="ECO:0000313" key="8">
    <source>
        <dbReference type="EMBL" id="EPQ19660.1"/>
    </source>
</evidence>
<keyword evidence="3" id="KW-0732">Signal</keyword>
<dbReference type="Gene3D" id="2.60.40.10">
    <property type="entry name" value="Immunoglobulins"/>
    <property type="match status" value="2"/>
</dbReference>
<keyword evidence="2" id="KW-0812">Transmembrane</keyword>
<dbReference type="PANTHER" id="PTHR24100">
    <property type="entry name" value="BUTYROPHILIN"/>
    <property type="match status" value="1"/>
</dbReference>
<keyword evidence="5" id="KW-0472">Membrane</keyword>
<protein>
    <submittedName>
        <fullName evidence="8">Selection and upkeep of intraepithelial T-cells protein 1</fullName>
    </submittedName>
</protein>
<comment type="subcellular location">
    <subcellularLocation>
        <location evidence="1">Membrane</location>
    </subcellularLocation>
</comment>
<dbReference type="Pfam" id="PF22705">
    <property type="entry name" value="C2-set_3"/>
    <property type="match status" value="1"/>
</dbReference>
<name>S7NS76_MYOBR</name>
<dbReference type="InterPro" id="IPR013106">
    <property type="entry name" value="Ig_V-set"/>
</dbReference>
<gene>
    <name evidence="8" type="ORF">D623_10002102</name>
</gene>
<dbReference type="InterPro" id="IPR036179">
    <property type="entry name" value="Ig-like_dom_sf"/>
</dbReference>
<keyword evidence="6" id="KW-0393">Immunoglobulin domain</keyword>
<proteinExistence type="predicted"/>
<evidence type="ECO:0000256" key="6">
    <source>
        <dbReference type="ARBA" id="ARBA00023319"/>
    </source>
</evidence>
<dbReference type="eggNOG" id="ENOG502SEQH">
    <property type="taxonomic scope" value="Eukaryota"/>
</dbReference>
<keyword evidence="4" id="KW-1133">Transmembrane helix</keyword>
<dbReference type="FunFam" id="2.60.40.10:FF:000208">
    <property type="entry name" value="Butyrophilin subfamily 1 member A1"/>
    <property type="match status" value="1"/>
</dbReference>
<dbReference type="SMART" id="SM00409">
    <property type="entry name" value="IG"/>
    <property type="match status" value="1"/>
</dbReference>
<evidence type="ECO:0000256" key="3">
    <source>
        <dbReference type="ARBA" id="ARBA00022729"/>
    </source>
</evidence>
<organism evidence="8 9">
    <name type="scientific">Myotis brandtii</name>
    <name type="common">Brandt's bat</name>
    <dbReference type="NCBI Taxonomy" id="109478"/>
    <lineage>
        <taxon>Eukaryota</taxon>
        <taxon>Metazoa</taxon>
        <taxon>Chordata</taxon>
        <taxon>Craniata</taxon>
        <taxon>Vertebrata</taxon>
        <taxon>Euteleostomi</taxon>
        <taxon>Mammalia</taxon>
        <taxon>Eutheria</taxon>
        <taxon>Laurasiatheria</taxon>
        <taxon>Chiroptera</taxon>
        <taxon>Yangochiroptera</taxon>
        <taxon>Vespertilionidae</taxon>
        <taxon>Myotis</taxon>
    </lineage>
</organism>
<dbReference type="Proteomes" id="UP000052978">
    <property type="component" value="Unassembled WGS sequence"/>
</dbReference>
<feature type="domain" description="Ig-like" evidence="7">
    <location>
        <begin position="1"/>
        <end position="111"/>
    </location>
</feature>
<dbReference type="InterPro" id="IPR003599">
    <property type="entry name" value="Ig_sub"/>
</dbReference>
<dbReference type="InterPro" id="IPR050504">
    <property type="entry name" value="IgSF_BTN/MOG"/>
</dbReference>
<dbReference type="InterPro" id="IPR013783">
    <property type="entry name" value="Ig-like_fold"/>
</dbReference>
<dbReference type="EMBL" id="KE164712">
    <property type="protein sequence ID" value="EPQ19660.1"/>
    <property type="molecule type" value="Genomic_DNA"/>
</dbReference>
<dbReference type="GO" id="GO:0001817">
    <property type="term" value="P:regulation of cytokine production"/>
    <property type="evidence" value="ECO:0007669"/>
    <property type="project" value="TreeGrafter"/>
</dbReference>